<comment type="pathway">
    <text evidence="2">Cell wall biogenesis; peptidoglycan biosynthesis.</text>
</comment>
<evidence type="ECO:0000259" key="15">
    <source>
        <dbReference type="SMART" id="SM00936"/>
    </source>
</evidence>
<comment type="function">
    <text evidence="1">Removes C-terminal D-alanyl residues from sugar-peptide cell wall precursors.</text>
</comment>
<dbReference type="InterPro" id="IPR012907">
    <property type="entry name" value="Peptidase_S11_C"/>
</dbReference>
<organism evidence="16 17">
    <name type="scientific">Gottfriedia luciferensis</name>
    <dbReference type="NCBI Taxonomy" id="178774"/>
    <lineage>
        <taxon>Bacteria</taxon>
        <taxon>Bacillati</taxon>
        <taxon>Bacillota</taxon>
        <taxon>Bacilli</taxon>
        <taxon>Bacillales</taxon>
        <taxon>Bacillaceae</taxon>
        <taxon>Gottfriedia</taxon>
    </lineage>
</organism>
<evidence type="ECO:0000256" key="7">
    <source>
        <dbReference type="ARBA" id="ARBA00022729"/>
    </source>
</evidence>
<evidence type="ECO:0000256" key="10">
    <source>
        <dbReference type="ARBA" id="ARBA00022984"/>
    </source>
</evidence>
<dbReference type="Gene3D" id="3.40.710.10">
    <property type="entry name" value="DD-peptidase/beta-lactamase superfamily"/>
    <property type="match status" value="1"/>
</dbReference>
<keyword evidence="6" id="KW-0645">Protease</keyword>
<evidence type="ECO:0000256" key="11">
    <source>
        <dbReference type="ARBA" id="ARBA00023316"/>
    </source>
</evidence>
<dbReference type="InterPro" id="IPR018044">
    <property type="entry name" value="Peptidase_S11"/>
</dbReference>
<evidence type="ECO:0000256" key="1">
    <source>
        <dbReference type="ARBA" id="ARBA00003217"/>
    </source>
</evidence>
<feature type="domain" description="Peptidase S11 D-Ala-D-Ala carboxypeptidase A C-terminal" evidence="15">
    <location>
        <begin position="281"/>
        <end position="372"/>
    </location>
</feature>
<dbReference type="PRINTS" id="PR00725">
    <property type="entry name" value="DADACBPTASE1"/>
</dbReference>
<evidence type="ECO:0000256" key="8">
    <source>
        <dbReference type="ARBA" id="ARBA00022801"/>
    </source>
</evidence>
<keyword evidence="10" id="KW-0573">Peptidoglycan synthesis</keyword>
<dbReference type="RefSeq" id="WP_069031805.1">
    <property type="nucleotide sequence ID" value="NZ_MDKC01000001.1"/>
</dbReference>
<dbReference type="SUPFAM" id="SSF56601">
    <property type="entry name" value="beta-lactamase/transpeptidase-like"/>
    <property type="match status" value="1"/>
</dbReference>
<evidence type="ECO:0000313" key="16">
    <source>
        <dbReference type="EMBL" id="ODG93608.1"/>
    </source>
</evidence>
<sequence>MKRVLLTLLSSVMIFSLSLPKVNARETQNNDVSLAKSALSSVIIEQDTGKILYEKDARKELPPASMTKIMTMLIIMEEINKGKLRLDDKVMTSEHAASMGGSQIFLEPGEEMTVKEMLKGIAIASGNDASVAMAEKIAGTEEAFVALMNKKAKQLGLKNTHFENPTGLPAPGHYSSAYDMAIMGRELLKYPLITKFTGTYEDYLRKDTEKQFWLVNTNKLVRFYPGADGLKTGFTAEAKYCLTATAKKNNMRVVSVIMGAPTSKERNAQMTNLLDYAFNQYQVKQLIKQGENIERLSISKGKSKGVNVITKSPVSVVLKKGQELNKITKDIQLNKNIQAPIKKGQVVGVLILKQGTKVLSKTDLVANKSVSKANWYDLFKRSVGGFN</sequence>
<dbReference type="InterPro" id="IPR012338">
    <property type="entry name" value="Beta-lactam/transpept-like"/>
</dbReference>
<evidence type="ECO:0000256" key="5">
    <source>
        <dbReference type="ARBA" id="ARBA00022645"/>
    </source>
</evidence>
<evidence type="ECO:0000256" key="4">
    <source>
        <dbReference type="ARBA" id="ARBA00012448"/>
    </source>
</evidence>
<keyword evidence="5 16" id="KW-0121">Carboxypeptidase</keyword>
<dbReference type="EMBL" id="MDKC01000001">
    <property type="protein sequence ID" value="ODG93608.1"/>
    <property type="molecule type" value="Genomic_DNA"/>
</dbReference>
<dbReference type="EC" id="3.4.16.4" evidence="4"/>
<proteinExistence type="inferred from homology"/>
<keyword evidence="9" id="KW-0133">Cell shape</keyword>
<keyword evidence="8" id="KW-0378">Hydrolase</keyword>
<gene>
    <name evidence="16" type="ORF">BED47_00090</name>
</gene>
<dbReference type="SUPFAM" id="SSF69189">
    <property type="entry name" value="Penicillin-binding protein associated domain"/>
    <property type="match status" value="1"/>
</dbReference>
<dbReference type="InterPro" id="IPR015956">
    <property type="entry name" value="Peniciliin-bd_prot_C_sf"/>
</dbReference>
<evidence type="ECO:0000256" key="3">
    <source>
        <dbReference type="ARBA" id="ARBA00007164"/>
    </source>
</evidence>
<dbReference type="SMART" id="SM00936">
    <property type="entry name" value="PBP5_C"/>
    <property type="match status" value="1"/>
</dbReference>
<dbReference type="Pfam" id="PF07943">
    <property type="entry name" value="PBP5_C"/>
    <property type="match status" value="1"/>
</dbReference>
<reference evidence="16 17" key="1">
    <citation type="submission" date="2016-07" db="EMBL/GenBank/DDBJ databases">
        <authorList>
            <person name="Townsley L."/>
            <person name="Shank E.A."/>
        </authorList>
    </citation>
    <scope>NUCLEOTIDE SEQUENCE [LARGE SCALE GENOMIC DNA]</scope>
    <source>
        <strain evidence="16 17">CH01</strain>
    </source>
</reference>
<evidence type="ECO:0000313" key="17">
    <source>
        <dbReference type="Proteomes" id="UP000094580"/>
    </source>
</evidence>
<evidence type="ECO:0000256" key="14">
    <source>
        <dbReference type="SAM" id="SignalP"/>
    </source>
</evidence>
<keyword evidence="7 14" id="KW-0732">Signal</keyword>
<keyword evidence="11" id="KW-0961">Cell wall biogenesis/degradation</keyword>
<comment type="catalytic activity">
    <reaction evidence="12">
        <text>Preferential cleavage: (Ac)2-L-Lys-D-Ala-|-D-Ala. Also transpeptidation of peptidyl-alanyl moieties that are N-acyl substituents of D-alanine.</text>
        <dbReference type="EC" id="3.4.16.4"/>
    </reaction>
</comment>
<evidence type="ECO:0000256" key="12">
    <source>
        <dbReference type="ARBA" id="ARBA00034000"/>
    </source>
</evidence>
<dbReference type="Pfam" id="PF00768">
    <property type="entry name" value="Peptidase_S11"/>
    <property type="match status" value="1"/>
</dbReference>
<evidence type="ECO:0000256" key="6">
    <source>
        <dbReference type="ARBA" id="ARBA00022670"/>
    </source>
</evidence>
<dbReference type="InterPro" id="IPR001967">
    <property type="entry name" value="Peptidase_S11_N"/>
</dbReference>
<protein>
    <recommendedName>
        <fullName evidence="4">serine-type D-Ala-D-Ala carboxypeptidase</fullName>
        <ecNumber evidence="4">3.4.16.4</ecNumber>
    </recommendedName>
</protein>
<evidence type="ECO:0000256" key="13">
    <source>
        <dbReference type="RuleBase" id="RU004016"/>
    </source>
</evidence>
<dbReference type="PANTHER" id="PTHR21581">
    <property type="entry name" value="D-ALANYL-D-ALANINE CARBOXYPEPTIDASE"/>
    <property type="match status" value="1"/>
</dbReference>
<comment type="caution">
    <text evidence="16">The sequence shown here is derived from an EMBL/GenBank/DDBJ whole genome shotgun (WGS) entry which is preliminary data.</text>
</comment>
<feature type="chain" id="PRO_5045893573" description="serine-type D-Ala-D-Ala carboxypeptidase" evidence="14">
    <location>
        <begin position="25"/>
        <end position="387"/>
    </location>
</feature>
<keyword evidence="17" id="KW-1185">Reference proteome</keyword>
<dbReference type="GO" id="GO:0004180">
    <property type="term" value="F:carboxypeptidase activity"/>
    <property type="evidence" value="ECO:0007669"/>
    <property type="project" value="UniProtKB-KW"/>
</dbReference>
<dbReference type="Proteomes" id="UP000094580">
    <property type="component" value="Unassembled WGS sequence"/>
</dbReference>
<evidence type="ECO:0000256" key="9">
    <source>
        <dbReference type="ARBA" id="ARBA00022960"/>
    </source>
</evidence>
<dbReference type="InterPro" id="IPR037167">
    <property type="entry name" value="Peptidase_S11_C_sf"/>
</dbReference>
<feature type="signal peptide" evidence="14">
    <location>
        <begin position="1"/>
        <end position="24"/>
    </location>
</feature>
<accession>A0ABX2ZUZ5</accession>
<comment type="similarity">
    <text evidence="3 13">Belongs to the peptidase S11 family.</text>
</comment>
<dbReference type="PANTHER" id="PTHR21581:SF6">
    <property type="entry name" value="TRAFFICKING PROTEIN PARTICLE COMPLEX SUBUNIT 12"/>
    <property type="match status" value="1"/>
</dbReference>
<dbReference type="Gene3D" id="2.60.410.10">
    <property type="entry name" value="D-Ala-D-Ala carboxypeptidase, C-terminal domain"/>
    <property type="match status" value="1"/>
</dbReference>
<name>A0ABX2ZUZ5_9BACI</name>
<evidence type="ECO:0000256" key="2">
    <source>
        <dbReference type="ARBA" id="ARBA00004752"/>
    </source>
</evidence>